<organism evidence="1 2">
    <name type="scientific">Clitoria ternatea</name>
    <name type="common">Butterfly pea</name>
    <dbReference type="NCBI Taxonomy" id="43366"/>
    <lineage>
        <taxon>Eukaryota</taxon>
        <taxon>Viridiplantae</taxon>
        <taxon>Streptophyta</taxon>
        <taxon>Embryophyta</taxon>
        <taxon>Tracheophyta</taxon>
        <taxon>Spermatophyta</taxon>
        <taxon>Magnoliopsida</taxon>
        <taxon>eudicotyledons</taxon>
        <taxon>Gunneridae</taxon>
        <taxon>Pentapetalae</taxon>
        <taxon>rosids</taxon>
        <taxon>fabids</taxon>
        <taxon>Fabales</taxon>
        <taxon>Fabaceae</taxon>
        <taxon>Papilionoideae</taxon>
        <taxon>50 kb inversion clade</taxon>
        <taxon>NPAAA clade</taxon>
        <taxon>indigoferoid/millettioid clade</taxon>
        <taxon>Phaseoleae</taxon>
        <taxon>Clitoria</taxon>
    </lineage>
</organism>
<evidence type="ECO:0000313" key="2">
    <source>
        <dbReference type="Proteomes" id="UP001359559"/>
    </source>
</evidence>
<evidence type="ECO:0000313" key="1">
    <source>
        <dbReference type="EMBL" id="KAK7285543.1"/>
    </source>
</evidence>
<dbReference type="EMBL" id="JAYKXN010000005">
    <property type="protein sequence ID" value="KAK7285543.1"/>
    <property type="molecule type" value="Genomic_DNA"/>
</dbReference>
<name>A0AAN9P4T2_CLITE</name>
<sequence>MEALFKLQQDLAVAQAKNQVQAKRNIPKGSRNRDQKEYEVKIASLKNVATLNKENAKLHEEVMVNLDEAAEAIQLCKTVALESFSTIVRQVMYRNPGVVLNLNGIYERKLVALGNNGD</sequence>
<keyword evidence="2" id="KW-1185">Reference proteome</keyword>
<dbReference type="AlphaFoldDB" id="A0AAN9P4T2"/>
<proteinExistence type="predicted"/>
<protein>
    <submittedName>
        <fullName evidence="1">Uncharacterized protein</fullName>
    </submittedName>
</protein>
<reference evidence="1 2" key="1">
    <citation type="submission" date="2024-01" db="EMBL/GenBank/DDBJ databases">
        <title>The genomes of 5 underutilized Papilionoideae crops provide insights into root nodulation and disease resistance.</title>
        <authorList>
            <person name="Yuan L."/>
        </authorList>
    </citation>
    <scope>NUCLEOTIDE SEQUENCE [LARGE SCALE GENOMIC DNA]</scope>
    <source>
        <strain evidence="1">LY-2023</strain>
        <tissue evidence="1">Leaf</tissue>
    </source>
</reference>
<comment type="caution">
    <text evidence="1">The sequence shown here is derived from an EMBL/GenBank/DDBJ whole genome shotgun (WGS) entry which is preliminary data.</text>
</comment>
<gene>
    <name evidence="1" type="ORF">RJT34_20318</name>
</gene>
<accession>A0AAN9P4T2</accession>
<dbReference type="Proteomes" id="UP001359559">
    <property type="component" value="Unassembled WGS sequence"/>
</dbReference>